<keyword evidence="3" id="KW-0804">Transcription</keyword>
<dbReference type="Proteomes" id="UP000002258">
    <property type="component" value="Chromosome 1"/>
</dbReference>
<sequence>MAPIGYNHRGIDDTARIIMSLKSGIDSEIKWALSTLTRVSLHPTFSLEAIPYFGHELIKYFIKPYQLILEKKPHKVSDEIMAMSLDSLLTLRNSAQDLPNQQWLAQVKPLKKSLVEVSKFLFNWFYHDDVQSYHLIRLDNQFKEALTYLVDLLEPLSCYYIDNSKHDPLFNTLLSAAVLTRDKTQLISLLKCLSHLLIIRDRAFVQDSNGNSEQEESREDERKMINCIDAITESQLEHIVNQLLINDGELNYAVLEFLKSYLFSEATTAESPNSIRDSQSRRLQRLLQLNSSKSGFNTLVKQLPLLIVSNLPLNDPTNVKSIAQLNLTKRSQFSGVPSSLPQLTEDLYSLIVRFPEPLRATTWLRCCYEPYAHNNLISTAGTDATTDVIPGEVTQISLWKAYENQFQEIWDPSNGESNPDLKPLLPAVDFIKNVSHAFPNSEAMVVNLDSVEGEAPKKKFIIKGIQPRQFAVNIDIGNYDALKPIPVSSVNPEENYKLPIGHIDMEKFAHTINRVSEEILSEGSRVSRSSEAVNSINLSSYDLLDYIINEVLESKENSIEENTFRLYNSHWLPDLVYANPSLLENGLINSSWLKYLI</sequence>
<dbReference type="PANTHER" id="PTHR22970">
    <property type="entry name" value="AT-RICH INTERACTIVE DOMAIN-CONTAINING PROTEIN 2"/>
    <property type="match status" value="1"/>
</dbReference>
<dbReference type="GO" id="GO:0006325">
    <property type="term" value="P:chromatin organization"/>
    <property type="evidence" value="ECO:0007669"/>
    <property type="project" value="UniProtKB-KW"/>
</dbReference>
<comment type="caution">
    <text evidence="6">The sequence shown here is derived from an EMBL/GenBank/DDBJ whole genome shotgun (WGS) entry which is preliminary data.</text>
</comment>
<dbReference type="FunCoup" id="A3GFU1">
    <property type="interactions" value="291"/>
</dbReference>
<dbReference type="HOGENOM" id="CLU_442787_0_0_1"/>
<evidence type="ECO:0000259" key="5">
    <source>
        <dbReference type="PROSITE" id="PS51526"/>
    </source>
</evidence>
<keyword evidence="1" id="KW-0156">Chromatin regulator</keyword>
<dbReference type="GeneID" id="4851140"/>
<evidence type="ECO:0000313" key="6">
    <source>
        <dbReference type="EMBL" id="EAZ63818.2"/>
    </source>
</evidence>
<dbReference type="PROSITE" id="PS51526">
    <property type="entry name" value="RFX_DBD"/>
    <property type="match status" value="1"/>
</dbReference>
<dbReference type="PANTHER" id="PTHR22970:SF14">
    <property type="entry name" value="AT-RICH INTERACTIVE DOMAIN-CONTAINING PROTEIN 2"/>
    <property type="match status" value="1"/>
</dbReference>
<reference evidence="6 7" key="1">
    <citation type="journal article" date="2007" name="Nat. Biotechnol.">
        <title>Genome sequence of the lignocellulose-bioconverting and xylose-fermenting yeast Pichia stipitis.</title>
        <authorList>
            <person name="Jeffries T.W."/>
            <person name="Grigoriev I.V."/>
            <person name="Grimwood J."/>
            <person name="Laplaza J.M."/>
            <person name="Aerts A."/>
            <person name="Salamov A."/>
            <person name="Schmutz J."/>
            <person name="Lindquist E."/>
            <person name="Dehal P."/>
            <person name="Shapiro H."/>
            <person name="Jin Y.S."/>
            <person name="Passoth V."/>
            <person name="Richardson P.M."/>
        </authorList>
    </citation>
    <scope>NUCLEOTIDE SEQUENCE [LARGE SCALE GENOMIC DNA]</scope>
    <source>
        <strain evidence="7">ATCC 58785 / CBS 6054 / NBRC 10063 / NRRL Y-11545</strain>
    </source>
</reference>
<dbReference type="InterPro" id="IPR052406">
    <property type="entry name" value="Chromatin_Remodeling_Comp"/>
</dbReference>
<evidence type="ECO:0000256" key="3">
    <source>
        <dbReference type="ARBA" id="ARBA00023163"/>
    </source>
</evidence>
<dbReference type="GO" id="GO:0003677">
    <property type="term" value="F:DNA binding"/>
    <property type="evidence" value="ECO:0007669"/>
    <property type="project" value="InterPro"/>
</dbReference>
<dbReference type="eggNOG" id="ENOG502QVTM">
    <property type="taxonomic scope" value="Eukaryota"/>
</dbReference>
<name>A3GFU1_PICST</name>
<keyword evidence="4" id="KW-0539">Nucleus</keyword>
<dbReference type="GO" id="GO:0016586">
    <property type="term" value="C:RSC-type complex"/>
    <property type="evidence" value="ECO:0007669"/>
    <property type="project" value="TreeGrafter"/>
</dbReference>
<dbReference type="AlphaFoldDB" id="A3GFU1"/>
<evidence type="ECO:0000313" key="7">
    <source>
        <dbReference type="Proteomes" id="UP000002258"/>
    </source>
</evidence>
<feature type="domain" description="RFX-type winged-helix" evidence="5">
    <location>
        <begin position="360"/>
        <end position="469"/>
    </location>
</feature>
<protein>
    <submittedName>
        <fullName evidence="6">Chromatin remodeling protein</fullName>
    </submittedName>
</protein>
<dbReference type="InParanoid" id="A3GFU1"/>
<evidence type="ECO:0000256" key="4">
    <source>
        <dbReference type="ARBA" id="ARBA00023242"/>
    </source>
</evidence>
<organism evidence="6 7">
    <name type="scientific">Scheffersomyces stipitis (strain ATCC 58785 / CBS 6054 / NBRC 10063 / NRRL Y-11545)</name>
    <name type="common">Yeast</name>
    <name type="synonym">Pichia stipitis</name>
    <dbReference type="NCBI Taxonomy" id="322104"/>
    <lineage>
        <taxon>Eukaryota</taxon>
        <taxon>Fungi</taxon>
        <taxon>Dikarya</taxon>
        <taxon>Ascomycota</taxon>
        <taxon>Saccharomycotina</taxon>
        <taxon>Pichiomycetes</taxon>
        <taxon>Debaryomycetaceae</taxon>
        <taxon>Scheffersomyces</taxon>
    </lineage>
</organism>
<dbReference type="OrthoDB" id="338531at2759"/>
<dbReference type="EMBL" id="AAVQ01000001">
    <property type="protein sequence ID" value="EAZ63818.2"/>
    <property type="molecule type" value="Genomic_DNA"/>
</dbReference>
<dbReference type="RefSeq" id="XP_001387841.2">
    <property type="nucleotide sequence ID" value="XM_001387804.1"/>
</dbReference>
<keyword evidence="7" id="KW-1185">Reference proteome</keyword>
<evidence type="ECO:0000256" key="2">
    <source>
        <dbReference type="ARBA" id="ARBA00023015"/>
    </source>
</evidence>
<keyword evidence="2" id="KW-0805">Transcription regulation</keyword>
<evidence type="ECO:0000256" key="1">
    <source>
        <dbReference type="ARBA" id="ARBA00022853"/>
    </source>
</evidence>
<gene>
    <name evidence="6" type="primary">RSC9</name>
    <name evidence="6" type="ORF">PICST_28363</name>
</gene>
<accession>A3GFU1</accession>
<dbReference type="KEGG" id="pic:PICST_28363"/>
<dbReference type="OMA" id="KRFVIKG"/>
<dbReference type="STRING" id="322104.A3GFU1"/>
<dbReference type="InterPro" id="IPR003150">
    <property type="entry name" value="DNA-bd_RFX"/>
</dbReference>
<dbReference type="GO" id="GO:0006355">
    <property type="term" value="P:regulation of DNA-templated transcription"/>
    <property type="evidence" value="ECO:0007669"/>
    <property type="project" value="InterPro"/>
</dbReference>
<proteinExistence type="predicted"/>